<reference evidence="3" key="1">
    <citation type="submission" date="2022-03" db="EMBL/GenBank/DDBJ databases">
        <title>Genomic Encyclopedia of Type Strains, Phase III (KMG-III): the genomes of soil and plant-associated and newly described type strains.</title>
        <authorList>
            <person name="Whitman W."/>
        </authorList>
    </citation>
    <scope>NUCLEOTIDE SEQUENCE</scope>
    <source>
        <strain evidence="3">ANL 6-2</strain>
    </source>
</reference>
<dbReference type="Gene3D" id="3.40.50.620">
    <property type="entry name" value="HUPs"/>
    <property type="match status" value="2"/>
</dbReference>
<name>A0AAE3G0E4_9GAMM</name>
<evidence type="ECO:0000259" key="2">
    <source>
        <dbReference type="Pfam" id="PF00582"/>
    </source>
</evidence>
<comment type="similarity">
    <text evidence="1">Belongs to the universal stress protein A family.</text>
</comment>
<dbReference type="Pfam" id="PF00582">
    <property type="entry name" value="Usp"/>
    <property type="match status" value="2"/>
</dbReference>
<dbReference type="EMBL" id="JALJXV010000001">
    <property type="protein sequence ID" value="MCP1673390.1"/>
    <property type="molecule type" value="Genomic_DNA"/>
</dbReference>
<dbReference type="PANTHER" id="PTHR46268:SF6">
    <property type="entry name" value="UNIVERSAL STRESS PROTEIN UP12"/>
    <property type="match status" value="1"/>
</dbReference>
<protein>
    <submittedName>
        <fullName evidence="3">Nucleotide-binding universal stress UspA family protein</fullName>
    </submittedName>
</protein>
<dbReference type="RefSeq" id="WP_253473689.1">
    <property type="nucleotide sequence ID" value="NZ_JALJXV010000001.1"/>
</dbReference>
<keyword evidence="4" id="KW-1185">Reference proteome</keyword>
<organism evidence="3 4">
    <name type="scientific">Natronocella acetinitrilica</name>
    <dbReference type="NCBI Taxonomy" id="414046"/>
    <lineage>
        <taxon>Bacteria</taxon>
        <taxon>Pseudomonadati</taxon>
        <taxon>Pseudomonadota</taxon>
        <taxon>Gammaproteobacteria</taxon>
        <taxon>Chromatiales</taxon>
        <taxon>Ectothiorhodospiraceae</taxon>
        <taxon>Natronocella</taxon>
    </lineage>
</organism>
<dbReference type="SUPFAM" id="SSF52402">
    <property type="entry name" value="Adenine nucleotide alpha hydrolases-like"/>
    <property type="match status" value="2"/>
</dbReference>
<dbReference type="PANTHER" id="PTHR46268">
    <property type="entry name" value="STRESS RESPONSE PROTEIN NHAX"/>
    <property type="match status" value="1"/>
</dbReference>
<dbReference type="InterPro" id="IPR014729">
    <property type="entry name" value="Rossmann-like_a/b/a_fold"/>
</dbReference>
<dbReference type="InterPro" id="IPR006015">
    <property type="entry name" value="Universal_stress_UspA"/>
</dbReference>
<proteinExistence type="inferred from homology"/>
<comment type="caution">
    <text evidence="3">The sequence shown here is derived from an EMBL/GenBank/DDBJ whole genome shotgun (WGS) entry which is preliminary data.</text>
</comment>
<accession>A0AAE3G0E4</accession>
<dbReference type="InterPro" id="IPR006016">
    <property type="entry name" value="UspA"/>
</dbReference>
<evidence type="ECO:0000256" key="1">
    <source>
        <dbReference type="ARBA" id="ARBA00008791"/>
    </source>
</evidence>
<feature type="domain" description="UspA" evidence="2">
    <location>
        <begin position="145"/>
        <end position="275"/>
    </location>
</feature>
<dbReference type="AlphaFoldDB" id="A0AAE3G0E4"/>
<gene>
    <name evidence="3" type="ORF">J2T57_000482</name>
</gene>
<dbReference type="Proteomes" id="UP001205843">
    <property type="component" value="Unassembled WGS sequence"/>
</dbReference>
<feature type="domain" description="UspA" evidence="2">
    <location>
        <begin position="1"/>
        <end position="130"/>
    </location>
</feature>
<sequence>MFEHVVVAAHFASASSPLLASLEELRARGARELTLVDVLRSHHVEEQSAEHREETHRRLEEQRTVLEEAGFKVNLEVRTGQPAHEFAHLARLRGASLILVGSRGEQYFREFMRGSTILQLIRKTSVPTLIEPIEGESRQVRGRGFDHLLLATDFSGTAADAEQMAVDLAGQARRLVLVHVMEDDEVDAFGEEGARERAQSTMQALVDRLPNMQQPPVVRIVEGTASSEIRRIAEDEGSSMIIMGKRGHSPIRELLLGSTIQNVVRYANCSVLMVPHRSGLD</sequence>
<evidence type="ECO:0000313" key="3">
    <source>
        <dbReference type="EMBL" id="MCP1673390.1"/>
    </source>
</evidence>
<evidence type="ECO:0000313" key="4">
    <source>
        <dbReference type="Proteomes" id="UP001205843"/>
    </source>
</evidence>
<dbReference type="PRINTS" id="PR01438">
    <property type="entry name" value="UNVRSLSTRESS"/>
</dbReference>
<dbReference type="CDD" id="cd00293">
    <property type="entry name" value="USP-like"/>
    <property type="match status" value="2"/>
</dbReference>